<gene>
    <name evidence="3" type="ORF">I5M19_15850</name>
</gene>
<evidence type="ECO:0000259" key="2">
    <source>
        <dbReference type="SMART" id="SM00829"/>
    </source>
</evidence>
<dbReference type="Gene3D" id="3.40.50.720">
    <property type="entry name" value="NAD(P)-binding Rossmann-like Domain"/>
    <property type="match status" value="1"/>
</dbReference>
<dbReference type="Pfam" id="PF08240">
    <property type="entry name" value="ADH_N"/>
    <property type="match status" value="1"/>
</dbReference>
<keyword evidence="4" id="KW-1185">Reference proteome</keyword>
<dbReference type="GO" id="GO:0016491">
    <property type="term" value="F:oxidoreductase activity"/>
    <property type="evidence" value="ECO:0007669"/>
    <property type="project" value="UniProtKB-KW"/>
</dbReference>
<dbReference type="InterPro" id="IPR050700">
    <property type="entry name" value="YIM1/Zinc_Alcohol_DH_Fams"/>
</dbReference>
<evidence type="ECO:0000313" key="4">
    <source>
        <dbReference type="Proteomes" id="UP000613193"/>
    </source>
</evidence>
<feature type="domain" description="Enoyl reductase (ER)" evidence="2">
    <location>
        <begin position="10"/>
        <end position="305"/>
    </location>
</feature>
<dbReference type="InterPro" id="IPR011032">
    <property type="entry name" value="GroES-like_sf"/>
</dbReference>
<dbReference type="SUPFAM" id="SSF50129">
    <property type="entry name" value="GroES-like"/>
    <property type="match status" value="1"/>
</dbReference>
<dbReference type="Gene3D" id="3.90.180.10">
    <property type="entry name" value="Medium-chain alcohol dehydrogenases, catalytic domain"/>
    <property type="match status" value="1"/>
</dbReference>
<dbReference type="AlphaFoldDB" id="A0A934UNH3"/>
<evidence type="ECO:0000256" key="1">
    <source>
        <dbReference type="ARBA" id="ARBA00023002"/>
    </source>
</evidence>
<dbReference type="Pfam" id="PF13602">
    <property type="entry name" value="ADH_zinc_N_2"/>
    <property type="match status" value="1"/>
</dbReference>
<dbReference type="CDD" id="cd05289">
    <property type="entry name" value="MDR_like_2"/>
    <property type="match status" value="1"/>
</dbReference>
<dbReference type="SUPFAM" id="SSF51735">
    <property type="entry name" value="NAD(P)-binding Rossmann-fold domains"/>
    <property type="match status" value="1"/>
</dbReference>
<accession>A0A934UNH3</accession>
<comment type="caution">
    <text evidence="3">The sequence shown here is derived from an EMBL/GenBank/DDBJ whole genome shotgun (WGS) entry which is preliminary data.</text>
</comment>
<dbReference type="InterPro" id="IPR002364">
    <property type="entry name" value="Quin_OxRdtase/zeta-crystal_CS"/>
</dbReference>
<dbReference type="RefSeq" id="WP_200067334.1">
    <property type="nucleotide sequence ID" value="NZ_JAEHFW010000003.1"/>
</dbReference>
<dbReference type="PANTHER" id="PTHR11695:SF294">
    <property type="entry name" value="RETICULON-4-INTERACTING PROTEIN 1, MITOCHONDRIAL"/>
    <property type="match status" value="1"/>
</dbReference>
<dbReference type="Proteomes" id="UP000613193">
    <property type="component" value="Unassembled WGS sequence"/>
</dbReference>
<dbReference type="EMBL" id="JAEHFW010000003">
    <property type="protein sequence ID" value="MBK0380798.1"/>
    <property type="molecule type" value="Genomic_DNA"/>
</dbReference>
<name>A0A934UNH3_9SPHI</name>
<evidence type="ECO:0000313" key="3">
    <source>
        <dbReference type="EMBL" id="MBK0380798.1"/>
    </source>
</evidence>
<dbReference type="InterPro" id="IPR020843">
    <property type="entry name" value="ER"/>
</dbReference>
<sequence length="308" mass="33466">MKAIRIHEFGGPDVLELDDIDIPQPAEDEVLIKVYASSVNPVDQKIFEGKAQQKFPVSLPLTIGWDVSGVIEGAGNKVRNFSIGDEVYARPFPTINGAFAEYVVVKADEIALKPKSIDHLKAAAVPLAGLTAWQGLFKYGGLQRDQKVLIHGASGGVGSFAVQLAKWKGAFVIGTASAPNLDFVKQLGADEALDYKSERFEEHVQDVDLVFDLIGGDTQKRSLEVLKEGGRLITTVQPLYKDDAKEKNIRLEGFTAQSYAEDLEKIAELIDKGVVDPVVSSIINLEDAKQAEILNAKGNRGKIVIKVV</sequence>
<organism evidence="3 4">
    <name type="scientific">Mucilaginibacter segetis</name>
    <dbReference type="NCBI Taxonomy" id="2793071"/>
    <lineage>
        <taxon>Bacteria</taxon>
        <taxon>Pseudomonadati</taxon>
        <taxon>Bacteroidota</taxon>
        <taxon>Sphingobacteriia</taxon>
        <taxon>Sphingobacteriales</taxon>
        <taxon>Sphingobacteriaceae</taxon>
        <taxon>Mucilaginibacter</taxon>
    </lineage>
</organism>
<dbReference type="InterPro" id="IPR036291">
    <property type="entry name" value="NAD(P)-bd_dom_sf"/>
</dbReference>
<dbReference type="GO" id="GO:0008270">
    <property type="term" value="F:zinc ion binding"/>
    <property type="evidence" value="ECO:0007669"/>
    <property type="project" value="InterPro"/>
</dbReference>
<dbReference type="PANTHER" id="PTHR11695">
    <property type="entry name" value="ALCOHOL DEHYDROGENASE RELATED"/>
    <property type="match status" value="1"/>
</dbReference>
<protein>
    <submittedName>
        <fullName evidence="3">NADP-dependent oxidoreductase</fullName>
    </submittedName>
</protein>
<proteinExistence type="predicted"/>
<reference evidence="3" key="1">
    <citation type="submission" date="2020-12" db="EMBL/GenBank/DDBJ databases">
        <title>Bacterial novel species Mucilaginibacter sp. SD-g isolated from soil.</title>
        <authorList>
            <person name="Jung H.-Y."/>
        </authorList>
    </citation>
    <scope>NUCLEOTIDE SEQUENCE</scope>
    <source>
        <strain evidence="3">SD-g</strain>
    </source>
</reference>
<keyword evidence="1" id="KW-0560">Oxidoreductase</keyword>
<dbReference type="SMART" id="SM00829">
    <property type="entry name" value="PKS_ER"/>
    <property type="match status" value="1"/>
</dbReference>
<dbReference type="InterPro" id="IPR013154">
    <property type="entry name" value="ADH-like_N"/>
</dbReference>
<dbReference type="PROSITE" id="PS01162">
    <property type="entry name" value="QOR_ZETA_CRYSTAL"/>
    <property type="match status" value="1"/>
</dbReference>